<dbReference type="Pfam" id="PF09776">
    <property type="entry name" value="Mitoc_L55"/>
    <property type="match status" value="1"/>
</dbReference>
<dbReference type="PANTHER" id="PTHR34095">
    <property type="entry name" value="39S RIBOSOMAL PROTEIN L55, MITOCHONDRIAL"/>
    <property type="match status" value="1"/>
</dbReference>
<evidence type="ECO:0000313" key="1">
    <source>
        <dbReference type="EMBL" id="KAL1494763.1"/>
    </source>
</evidence>
<evidence type="ECO:0008006" key="3">
    <source>
        <dbReference type="Google" id="ProtNLM"/>
    </source>
</evidence>
<reference evidence="1 2" key="1">
    <citation type="submission" date="2024-05" db="EMBL/GenBank/DDBJ databases">
        <title>Genetic variation in Jamaican populations of the coffee berry borer (Hypothenemus hampei).</title>
        <authorList>
            <person name="Errbii M."/>
            <person name="Myrie A."/>
        </authorList>
    </citation>
    <scope>NUCLEOTIDE SEQUENCE [LARGE SCALE GENOMIC DNA]</scope>
    <source>
        <strain evidence="1">JA-Hopewell-2020-01-JO</strain>
        <tissue evidence="1">Whole body</tissue>
    </source>
</reference>
<keyword evidence="2" id="KW-1185">Reference proteome</keyword>
<gene>
    <name evidence="1" type="ORF">ABEB36_010309</name>
</gene>
<proteinExistence type="predicted"/>
<comment type="caution">
    <text evidence="1">The sequence shown here is derived from an EMBL/GenBank/DDBJ whole genome shotgun (WGS) entry which is preliminary data.</text>
</comment>
<dbReference type="AlphaFoldDB" id="A0ABD1EJ80"/>
<sequence length="103" mass="12305">MNLGLSQLRYLNCWSAAITRPHRLTYTRTHPTMLVQPDGSTYTIRYPEPRKIIKLPLNIWTLSESERKARLDRRKPKRKVVIEDDIEDSFDSANYLKYLKKKR</sequence>
<dbReference type="InterPro" id="IPR018615">
    <property type="entry name" value="Ribosomal_mL55"/>
</dbReference>
<dbReference type="InterPro" id="IPR044884">
    <property type="entry name" value="Ribosomal_mL55_sf"/>
</dbReference>
<dbReference type="Gene3D" id="6.20.130.20">
    <property type="entry name" value="Mitochondrial ribosomal protein L55"/>
    <property type="match status" value="1"/>
</dbReference>
<name>A0ABD1EJ80_HYPHA</name>
<dbReference type="Proteomes" id="UP001566132">
    <property type="component" value="Unassembled WGS sequence"/>
</dbReference>
<accession>A0ABD1EJ80</accession>
<protein>
    <recommendedName>
        <fullName evidence="3">Mitochondrial ribosomal protein L55</fullName>
    </recommendedName>
</protein>
<dbReference type="EMBL" id="JBDJPC010000007">
    <property type="protein sequence ID" value="KAL1494763.1"/>
    <property type="molecule type" value="Genomic_DNA"/>
</dbReference>
<organism evidence="1 2">
    <name type="scientific">Hypothenemus hampei</name>
    <name type="common">Coffee berry borer</name>
    <dbReference type="NCBI Taxonomy" id="57062"/>
    <lineage>
        <taxon>Eukaryota</taxon>
        <taxon>Metazoa</taxon>
        <taxon>Ecdysozoa</taxon>
        <taxon>Arthropoda</taxon>
        <taxon>Hexapoda</taxon>
        <taxon>Insecta</taxon>
        <taxon>Pterygota</taxon>
        <taxon>Neoptera</taxon>
        <taxon>Endopterygota</taxon>
        <taxon>Coleoptera</taxon>
        <taxon>Polyphaga</taxon>
        <taxon>Cucujiformia</taxon>
        <taxon>Curculionidae</taxon>
        <taxon>Scolytinae</taxon>
        <taxon>Hypothenemus</taxon>
    </lineage>
</organism>
<evidence type="ECO:0000313" key="2">
    <source>
        <dbReference type="Proteomes" id="UP001566132"/>
    </source>
</evidence>
<dbReference type="PANTHER" id="PTHR34095:SF1">
    <property type="entry name" value="LARGE RIBOSOMAL SUBUNIT PROTEIN ML55"/>
    <property type="match status" value="1"/>
</dbReference>